<keyword evidence="2" id="KW-1185">Reference proteome</keyword>
<proteinExistence type="predicted"/>
<dbReference type="RefSeq" id="WP_407284926.1">
    <property type="nucleotide sequence ID" value="NZ_CP147982.1"/>
</dbReference>
<accession>A0ABZ2QEQ6</accession>
<dbReference type="EMBL" id="CP147982">
    <property type="protein sequence ID" value="WXK74691.1"/>
    <property type="molecule type" value="Genomic_DNA"/>
</dbReference>
<organism evidence="1 2">
    <name type="scientific">Streptomyces sirii</name>
    <dbReference type="NCBI Taxonomy" id="3127701"/>
    <lineage>
        <taxon>Bacteria</taxon>
        <taxon>Bacillati</taxon>
        <taxon>Actinomycetota</taxon>
        <taxon>Actinomycetes</taxon>
        <taxon>Kitasatosporales</taxon>
        <taxon>Streptomycetaceae</taxon>
        <taxon>Streptomyces</taxon>
    </lineage>
</organism>
<gene>
    <name evidence="1" type="ORF">WAB15_01145</name>
</gene>
<reference evidence="1 2" key="1">
    <citation type="submission" date="2024-03" db="EMBL/GenBank/DDBJ databases">
        <title>The complete genome of Streptomyces sirii sp.nov.</title>
        <authorList>
            <person name="Zakalyukina Y.V."/>
            <person name="Belik A.R."/>
            <person name="Biryukov M.V."/>
            <person name="Baturina O.A."/>
            <person name="Kabilov M.R."/>
        </authorList>
    </citation>
    <scope>NUCLEOTIDE SEQUENCE [LARGE SCALE GENOMIC DNA]</scope>
    <source>
        <strain evidence="1 2">BP-8</strain>
    </source>
</reference>
<dbReference type="Proteomes" id="UP001626628">
    <property type="component" value="Chromosome"/>
</dbReference>
<sequence length="74" mass="8128">MRRHPSCLGECSGELLSAQNFDRLEVDGEIANPTRNGEVGIHNLIAASNSTDEYGRCADELRENDFAHNTPSPQ</sequence>
<protein>
    <submittedName>
        <fullName evidence="1">Uncharacterized protein</fullName>
    </submittedName>
</protein>
<evidence type="ECO:0000313" key="1">
    <source>
        <dbReference type="EMBL" id="WXK74691.1"/>
    </source>
</evidence>
<evidence type="ECO:0000313" key="2">
    <source>
        <dbReference type="Proteomes" id="UP001626628"/>
    </source>
</evidence>
<name>A0ABZ2QEQ6_9ACTN</name>